<dbReference type="AlphaFoldDB" id="A0A5B9D588"/>
<dbReference type="SUPFAM" id="SSF49764">
    <property type="entry name" value="HSP20-like chaperones"/>
    <property type="match status" value="1"/>
</dbReference>
<evidence type="ECO:0000313" key="3">
    <source>
        <dbReference type="Proteomes" id="UP000321408"/>
    </source>
</evidence>
<dbReference type="Pfam" id="PF00011">
    <property type="entry name" value="HSP20"/>
    <property type="match status" value="1"/>
</dbReference>
<dbReference type="InterPro" id="IPR008978">
    <property type="entry name" value="HSP20-like_chaperone"/>
</dbReference>
<gene>
    <name evidence="2" type="ORF">DSAG12_00005</name>
</gene>
<dbReference type="Proteomes" id="UP000321408">
    <property type="component" value="Chromosome"/>
</dbReference>
<accession>A0A5B9D588</accession>
<dbReference type="InterPro" id="IPR002068">
    <property type="entry name" value="A-crystallin/Hsp20_dom"/>
</dbReference>
<feature type="domain" description="SHSP" evidence="1">
    <location>
        <begin position="30"/>
        <end position="105"/>
    </location>
</feature>
<reference evidence="2 3" key="2">
    <citation type="journal article" date="2024" name="Int. J. Syst. Evol. Microbiol.">
        <title>Promethearchaeum syntrophicum gen. nov., sp. nov., an anaerobic, obligately syntrophic archaeon, the first isolate of the lineage 'Asgard' archaea, and proposal of the new archaeal phylum Promethearchaeota phyl. nov. and kingdom Promethearchaeati regn. nov.</title>
        <authorList>
            <person name="Imachi H."/>
            <person name="Nobu M.K."/>
            <person name="Kato S."/>
            <person name="Takaki Y."/>
            <person name="Miyazaki M."/>
            <person name="Miyata M."/>
            <person name="Ogawara M."/>
            <person name="Saito Y."/>
            <person name="Sakai S."/>
            <person name="Tahara Y.O."/>
            <person name="Takano Y."/>
            <person name="Tasumi E."/>
            <person name="Uematsu K."/>
            <person name="Yoshimura T."/>
            <person name="Itoh T."/>
            <person name="Ohkuma M."/>
            <person name="Takai K."/>
        </authorList>
    </citation>
    <scope>NUCLEOTIDE SEQUENCE [LARGE SCALE GENOMIC DNA]</scope>
    <source>
        <strain evidence="2 3">MK-D1</strain>
    </source>
</reference>
<proteinExistence type="predicted"/>
<dbReference type="Gene3D" id="2.60.40.790">
    <property type="match status" value="1"/>
</dbReference>
<dbReference type="KEGG" id="psyt:DSAG12_00005"/>
<dbReference type="GeneID" id="41328014"/>
<evidence type="ECO:0000313" key="2">
    <source>
        <dbReference type="EMBL" id="QEE14195.1"/>
    </source>
</evidence>
<name>A0A5B9D588_9ARCH</name>
<keyword evidence="3" id="KW-1185">Reference proteome</keyword>
<reference evidence="2 3" key="1">
    <citation type="journal article" date="2020" name="Nature">
        <title>Isolation of an archaeon at the prokaryote-eukaryote interface.</title>
        <authorList>
            <person name="Imachi H."/>
            <person name="Nobu M.K."/>
            <person name="Nakahara N."/>
            <person name="Morono Y."/>
            <person name="Ogawara M."/>
            <person name="Takaki Y."/>
            <person name="Takano Y."/>
            <person name="Uematsu K."/>
            <person name="Ikuta T."/>
            <person name="Ito M."/>
            <person name="Matsui Y."/>
            <person name="Miyazaki M."/>
            <person name="Murata K."/>
            <person name="Saito Y."/>
            <person name="Sakai S."/>
            <person name="Song C."/>
            <person name="Tasumi E."/>
            <person name="Yamanaka Y."/>
            <person name="Yamaguchi T."/>
            <person name="Kamagata Y."/>
            <person name="Tamaki H."/>
            <person name="Takai K."/>
        </authorList>
    </citation>
    <scope>NUCLEOTIDE SEQUENCE [LARGE SCALE GENOMIC DNA]</scope>
    <source>
        <strain evidence="2 3">MK-D1</strain>
    </source>
</reference>
<dbReference type="OrthoDB" id="106788at2157"/>
<dbReference type="RefSeq" id="WP_147661161.1">
    <property type="nucleotide sequence ID" value="NZ_CP042905.2"/>
</dbReference>
<dbReference type="CDD" id="cd00298">
    <property type="entry name" value="ACD_sHsps_p23-like"/>
    <property type="match status" value="1"/>
</dbReference>
<evidence type="ECO:0000259" key="1">
    <source>
        <dbReference type="Pfam" id="PF00011"/>
    </source>
</evidence>
<organism evidence="2 3">
    <name type="scientific">Promethearchaeum syntrophicum</name>
    <dbReference type="NCBI Taxonomy" id="2594042"/>
    <lineage>
        <taxon>Archaea</taxon>
        <taxon>Promethearchaeati</taxon>
        <taxon>Promethearchaeota</taxon>
        <taxon>Promethearchaeia</taxon>
        <taxon>Promethearchaeales</taxon>
        <taxon>Promethearchaeaceae</taxon>
        <taxon>Promethearchaeum</taxon>
    </lineage>
</organism>
<sequence length="113" mass="13224">MALAKTESKPIEETRKPEYKYRIKPRYGVWSDEDKITIQAALPGVKKENIEMKTLTDYFTLRAKRDDILYALDLDMGVEIEPKETKATYSEGLLKVELKRYKPLEHAFNVKIE</sequence>
<dbReference type="EMBL" id="CP042905">
    <property type="protein sequence ID" value="QEE14195.1"/>
    <property type="molecule type" value="Genomic_DNA"/>
</dbReference>
<protein>
    <submittedName>
        <fullName evidence="2">Hsp20/alpha crystallin family protein</fullName>
    </submittedName>
</protein>